<evidence type="ECO:0000256" key="1">
    <source>
        <dbReference type="SAM" id="MobiDB-lite"/>
    </source>
</evidence>
<dbReference type="AlphaFoldDB" id="A0A2B7W747"/>
<sequence>MHARSTMHGDQQSQWNTGKKSNIIDLWQSEAKMLRDRLGGNKPGVFETWKELVKQWTTVFEGISKDPLWKPRQETDASRLQTGNDSVATNECL</sequence>
<feature type="region of interest" description="Disordered" evidence="1">
    <location>
        <begin position="70"/>
        <end position="93"/>
    </location>
</feature>
<keyword evidence="3" id="KW-1185">Reference proteome</keyword>
<name>A0A2B7W747_POLH7</name>
<gene>
    <name evidence="2" type="ORF">AJ80_09976</name>
</gene>
<accession>A0A2B7W747</accession>
<proteinExistence type="predicted"/>
<protein>
    <submittedName>
        <fullName evidence="2">Uncharacterized protein</fullName>
    </submittedName>
</protein>
<organism evidence="2 3">
    <name type="scientific">Polytolypa hystricis (strain UAMH7299)</name>
    <dbReference type="NCBI Taxonomy" id="1447883"/>
    <lineage>
        <taxon>Eukaryota</taxon>
        <taxon>Fungi</taxon>
        <taxon>Dikarya</taxon>
        <taxon>Ascomycota</taxon>
        <taxon>Pezizomycotina</taxon>
        <taxon>Eurotiomycetes</taxon>
        <taxon>Eurotiomycetidae</taxon>
        <taxon>Onygenales</taxon>
        <taxon>Onygenales incertae sedis</taxon>
        <taxon>Polytolypa</taxon>
    </lineage>
</organism>
<evidence type="ECO:0000313" key="3">
    <source>
        <dbReference type="Proteomes" id="UP000224634"/>
    </source>
</evidence>
<dbReference type="Proteomes" id="UP000224634">
    <property type="component" value="Unassembled WGS sequence"/>
</dbReference>
<dbReference type="EMBL" id="PDNA01000452">
    <property type="protein sequence ID" value="PGG95343.1"/>
    <property type="molecule type" value="Genomic_DNA"/>
</dbReference>
<comment type="caution">
    <text evidence="2">The sequence shown here is derived from an EMBL/GenBank/DDBJ whole genome shotgun (WGS) entry which is preliminary data.</text>
</comment>
<evidence type="ECO:0000313" key="2">
    <source>
        <dbReference type="EMBL" id="PGG95343.1"/>
    </source>
</evidence>
<reference evidence="2 3" key="1">
    <citation type="submission" date="2017-10" db="EMBL/GenBank/DDBJ databases">
        <title>Comparative genomics in systemic dimorphic fungi from Ajellomycetaceae.</title>
        <authorList>
            <person name="Munoz J.F."/>
            <person name="Mcewen J.G."/>
            <person name="Clay O.K."/>
            <person name="Cuomo C.A."/>
        </authorList>
    </citation>
    <scope>NUCLEOTIDE SEQUENCE [LARGE SCALE GENOMIC DNA]</scope>
    <source>
        <strain evidence="2 3">UAMH7299</strain>
    </source>
</reference>
<feature type="compositionally biased region" description="Polar residues" evidence="1">
    <location>
        <begin position="78"/>
        <end position="93"/>
    </location>
</feature>